<evidence type="ECO:0000313" key="2">
    <source>
        <dbReference type="EMBL" id="SVA34029.1"/>
    </source>
</evidence>
<evidence type="ECO:0000259" key="1">
    <source>
        <dbReference type="SMART" id="SM00563"/>
    </source>
</evidence>
<feature type="domain" description="Phospholipid/glycerol acyltransferase" evidence="1">
    <location>
        <begin position="45"/>
        <end position="183"/>
    </location>
</feature>
<gene>
    <name evidence="2" type="ORF">METZ01_LOCUS86883</name>
</gene>
<dbReference type="SUPFAM" id="SSF69593">
    <property type="entry name" value="Glycerol-3-phosphate (1)-acyltransferase"/>
    <property type="match status" value="1"/>
</dbReference>
<organism evidence="2">
    <name type="scientific">marine metagenome</name>
    <dbReference type="NCBI Taxonomy" id="408172"/>
    <lineage>
        <taxon>unclassified sequences</taxon>
        <taxon>metagenomes</taxon>
        <taxon>ecological metagenomes</taxon>
    </lineage>
</organism>
<dbReference type="AlphaFoldDB" id="A0A381V0V7"/>
<proteinExistence type="predicted"/>
<dbReference type="GO" id="GO:0016746">
    <property type="term" value="F:acyltransferase activity"/>
    <property type="evidence" value="ECO:0007669"/>
    <property type="project" value="InterPro"/>
</dbReference>
<protein>
    <recommendedName>
        <fullName evidence="1">Phospholipid/glycerol acyltransferase domain-containing protein</fullName>
    </recommendedName>
</protein>
<dbReference type="SMART" id="SM00563">
    <property type="entry name" value="PlsC"/>
    <property type="match status" value="1"/>
</dbReference>
<name>A0A381V0V7_9ZZZZ</name>
<reference evidence="2" key="1">
    <citation type="submission" date="2018-05" db="EMBL/GenBank/DDBJ databases">
        <authorList>
            <person name="Lanie J.A."/>
            <person name="Ng W.-L."/>
            <person name="Kazmierczak K.M."/>
            <person name="Andrzejewski T.M."/>
            <person name="Davidsen T.M."/>
            <person name="Wayne K.J."/>
            <person name="Tettelin H."/>
            <person name="Glass J.I."/>
            <person name="Rusch D."/>
            <person name="Podicherti R."/>
            <person name="Tsui H.-C.T."/>
            <person name="Winkler M.E."/>
        </authorList>
    </citation>
    <scope>NUCLEOTIDE SEQUENCE</scope>
</reference>
<accession>A0A381V0V7</accession>
<dbReference type="InterPro" id="IPR002123">
    <property type="entry name" value="Plipid/glycerol_acylTrfase"/>
</dbReference>
<dbReference type="Pfam" id="PF01553">
    <property type="entry name" value="Acyltransferase"/>
    <property type="match status" value="1"/>
</dbReference>
<dbReference type="EMBL" id="UINC01007561">
    <property type="protein sequence ID" value="SVA34029.1"/>
    <property type="molecule type" value="Genomic_DNA"/>
</dbReference>
<sequence length="222" mass="24976">MKFKIIVGPSVPQGNRKILPIIARMLLRLSKWRVTGSIPDEPKIIVIGAPHSSMIDGYYVLLAVLSLDVKVKFLAALWTFSRLPILDSLFPSSQNNPDEYGVRWPLGWLQGILMRRLGGIPVERLSAAGAVDKLVATINEMDKIVLMLAPEGGTEPSEKFKSGFYVLSSELDLPILPIQFDYKNRHFNLLEPFYTTGNREKDMTDIRQLFHGIEGKNHTFIA</sequence>